<keyword evidence="10 14" id="KW-0408">Iron</keyword>
<dbReference type="InterPro" id="IPR015797">
    <property type="entry name" value="NUDIX_hydrolase-like_dom_sf"/>
</dbReference>
<keyword evidence="7" id="KW-0479">Metal-binding</keyword>
<dbReference type="Pfam" id="PF00730">
    <property type="entry name" value="HhH-GPD"/>
    <property type="match status" value="1"/>
</dbReference>
<comment type="catalytic activity">
    <reaction evidence="1 14">
        <text>Hydrolyzes free adenine bases from 7,8-dihydro-8-oxoguanine:adenine mismatched double-stranded DNA, leaving an apurinic site.</text>
        <dbReference type="EC" id="3.2.2.31"/>
    </reaction>
</comment>
<dbReference type="InterPro" id="IPR003265">
    <property type="entry name" value="HhH-GPD_domain"/>
</dbReference>
<evidence type="ECO:0000256" key="11">
    <source>
        <dbReference type="ARBA" id="ARBA00023014"/>
    </source>
</evidence>
<dbReference type="SUPFAM" id="SSF48150">
    <property type="entry name" value="DNA-glycosylase"/>
    <property type="match status" value="1"/>
</dbReference>
<keyword evidence="13 14" id="KW-0326">Glycosidase</keyword>
<evidence type="ECO:0000256" key="7">
    <source>
        <dbReference type="ARBA" id="ARBA00022723"/>
    </source>
</evidence>
<evidence type="ECO:0000256" key="5">
    <source>
        <dbReference type="ARBA" id="ARBA00022023"/>
    </source>
</evidence>
<name>A0A178HPK5_9HYPH</name>
<dbReference type="PANTHER" id="PTHR42944">
    <property type="entry name" value="ADENINE DNA GLYCOSYLASE"/>
    <property type="match status" value="1"/>
</dbReference>
<evidence type="ECO:0000256" key="3">
    <source>
        <dbReference type="ARBA" id="ARBA00008343"/>
    </source>
</evidence>
<dbReference type="Gene3D" id="1.10.1670.10">
    <property type="entry name" value="Helix-hairpin-Helix base-excision DNA repair enzymes (C-terminal)"/>
    <property type="match status" value="1"/>
</dbReference>
<proteinExistence type="inferred from homology"/>
<reference evidence="16 17" key="1">
    <citation type="submission" date="2016-03" db="EMBL/GenBank/DDBJ databases">
        <title>Genome sequencing of Devosia sp. S37.</title>
        <authorList>
            <person name="Mohd Nor M."/>
        </authorList>
    </citation>
    <scope>NUCLEOTIDE SEQUENCE [LARGE SCALE GENOMIC DNA]</scope>
    <source>
        <strain evidence="16 17">S37</strain>
    </source>
</reference>
<organism evidence="16 17">
    <name type="scientific">Devosia elaeis</name>
    <dbReference type="NCBI Taxonomy" id="1770058"/>
    <lineage>
        <taxon>Bacteria</taxon>
        <taxon>Pseudomonadati</taxon>
        <taxon>Pseudomonadota</taxon>
        <taxon>Alphaproteobacteria</taxon>
        <taxon>Hyphomicrobiales</taxon>
        <taxon>Devosiaceae</taxon>
        <taxon>Devosia</taxon>
    </lineage>
</organism>
<evidence type="ECO:0000256" key="13">
    <source>
        <dbReference type="ARBA" id="ARBA00023295"/>
    </source>
</evidence>
<dbReference type="STRING" id="1770058.A3840_16950"/>
<keyword evidence="17" id="KW-1185">Reference proteome</keyword>
<evidence type="ECO:0000256" key="9">
    <source>
        <dbReference type="ARBA" id="ARBA00022801"/>
    </source>
</evidence>
<gene>
    <name evidence="16" type="ORF">A3840_16950</name>
</gene>
<dbReference type="GO" id="GO:0032357">
    <property type="term" value="F:oxidized purine DNA binding"/>
    <property type="evidence" value="ECO:0007669"/>
    <property type="project" value="TreeGrafter"/>
</dbReference>
<keyword evidence="6" id="KW-0004">4Fe-4S</keyword>
<dbReference type="FunFam" id="1.10.340.30:FF:000002">
    <property type="entry name" value="Adenine DNA glycosylase"/>
    <property type="match status" value="1"/>
</dbReference>
<dbReference type="Pfam" id="PF14815">
    <property type="entry name" value="NUDIX_4"/>
    <property type="match status" value="1"/>
</dbReference>
<dbReference type="EMBL" id="LVVY01000128">
    <property type="protein sequence ID" value="OAM73946.1"/>
    <property type="molecule type" value="Genomic_DNA"/>
</dbReference>
<comment type="similarity">
    <text evidence="3 14">Belongs to the Nth/MutY family.</text>
</comment>
<evidence type="ECO:0000256" key="2">
    <source>
        <dbReference type="ARBA" id="ARBA00002933"/>
    </source>
</evidence>
<evidence type="ECO:0000256" key="14">
    <source>
        <dbReference type="RuleBase" id="RU365096"/>
    </source>
</evidence>
<feature type="domain" description="HhH-GPD" evidence="15">
    <location>
        <begin position="54"/>
        <end position="202"/>
    </location>
</feature>
<dbReference type="CDD" id="cd03431">
    <property type="entry name" value="NUDIX_DNA_Glycosylase_C-MutY"/>
    <property type="match status" value="1"/>
</dbReference>
<dbReference type="InterPro" id="IPR023170">
    <property type="entry name" value="HhH_base_excis_C"/>
</dbReference>
<dbReference type="PANTHER" id="PTHR42944:SF1">
    <property type="entry name" value="ADENINE DNA GLYCOSYLASE"/>
    <property type="match status" value="1"/>
</dbReference>
<dbReference type="GO" id="GO:0034039">
    <property type="term" value="F:8-oxo-7,8-dihydroguanine DNA N-glycosylase activity"/>
    <property type="evidence" value="ECO:0007669"/>
    <property type="project" value="TreeGrafter"/>
</dbReference>
<comment type="cofactor">
    <cofactor evidence="14">
        <name>[4Fe-4S] cluster</name>
        <dbReference type="ChEBI" id="CHEBI:49883"/>
    </cofactor>
    <text evidence="14">Binds 1 [4Fe-4S] cluster.</text>
</comment>
<sequence>MPQLPLSNPHPIDAPAVLAWYDSHARDLPWRVSPADRKAGLRPDPYRVWLSEVMLQQTTVAAVKAYFLRFTGLWPRVEDLAAAPLDSVLREWAGLGYYARARNLHACAQAVVREHGGVFPASSAALQSLPGIGAYTGAAIAAICFDEPVAVLDGNLDRVLARYHALDVPVREAKEQLRAALQASVPERAGDFAQAMMDLGATICAPRSATCLLCPLQPACVAARDGTPLLYPVKPEKAEKPVRKGHAFVMTDAAGDVYLQSRPPKGLLAGMTEVPGSDWSAELGTPAYPREAQWHHRGQVVHVFTHFRLELEVWSAIVVPDGLDGGWWAEPEALKGEALPTLFRKVLAQAGLES</sequence>
<dbReference type="InterPro" id="IPR011257">
    <property type="entry name" value="DNA_glycosylase"/>
</dbReference>
<keyword evidence="12" id="KW-0234">DNA repair</keyword>
<dbReference type="OrthoDB" id="9802365at2"/>
<dbReference type="RefSeq" id="WP_067459658.1">
    <property type="nucleotide sequence ID" value="NZ_LVVY01000128.1"/>
</dbReference>
<dbReference type="CDD" id="cd00056">
    <property type="entry name" value="ENDO3c"/>
    <property type="match status" value="1"/>
</dbReference>
<evidence type="ECO:0000313" key="16">
    <source>
        <dbReference type="EMBL" id="OAM73946.1"/>
    </source>
</evidence>
<dbReference type="Gene3D" id="3.90.79.10">
    <property type="entry name" value="Nucleoside Triphosphate Pyrophosphohydrolase"/>
    <property type="match status" value="1"/>
</dbReference>
<evidence type="ECO:0000256" key="10">
    <source>
        <dbReference type="ARBA" id="ARBA00023004"/>
    </source>
</evidence>
<evidence type="ECO:0000256" key="12">
    <source>
        <dbReference type="ARBA" id="ARBA00023204"/>
    </source>
</evidence>
<keyword evidence="11" id="KW-0411">Iron-sulfur</keyword>
<dbReference type="GO" id="GO:0046872">
    <property type="term" value="F:metal ion binding"/>
    <property type="evidence" value="ECO:0007669"/>
    <property type="project" value="UniProtKB-UniRule"/>
</dbReference>
<protein>
    <recommendedName>
        <fullName evidence="5 14">Adenine DNA glycosylase</fullName>
        <ecNumber evidence="4 14">3.2.2.31</ecNumber>
    </recommendedName>
</protein>
<dbReference type="GO" id="GO:0006284">
    <property type="term" value="P:base-excision repair"/>
    <property type="evidence" value="ECO:0007669"/>
    <property type="project" value="UniProtKB-UniRule"/>
</dbReference>
<comment type="function">
    <text evidence="2">Adenine glycosylase active on G-A mispairs. MutY also corrects error-prone DNA synthesis past GO lesions which are due to the oxidatively damaged form of guanine: 7,8-dihydro-8-oxoguanine (8-oxo-dGTP).</text>
</comment>
<dbReference type="SMART" id="SM00478">
    <property type="entry name" value="ENDO3c"/>
    <property type="match status" value="1"/>
</dbReference>
<evidence type="ECO:0000313" key="17">
    <source>
        <dbReference type="Proteomes" id="UP000078389"/>
    </source>
</evidence>
<dbReference type="EC" id="3.2.2.31" evidence="4 14"/>
<evidence type="ECO:0000259" key="15">
    <source>
        <dbReference type="SMART" id="SM00478"/>
    </source>
</evidence>
<keyword evidence="9" id="KW-0378">Hydrolase</keyword>
<evidence type="ECO:0000256" key="4">
    <source>
        <dbReference type="ARBA" id="ARBA00012045"/>
    </source>
</evidence>
<evidence type="ECO:0000256" key="1">
    <source>
        <dbReference type="ARBA" id="ARBA00000843"/>
    </source>
</evidence>
<evidence type="ECO:0000256" key="8">
    <source>
        <dbReference type="ARBA" id="ARBA00022763"/>
    </source>
</evidence>
<accession>A0A178HPK5</accession>
<dbReference type="Gene3D" id="1.10.340.30">
    <property type="entry name" value="Hypothetical protein, domain 2"/>
    <property type="match status" value="1"/>
</dbReference>
<dbReference type="InterPro" id="IPR029119">
    <property type="entry name" value="MutY_C"/>
</dbReference>
<dbReference type="Proteomes" id="UP000078389">
    <property type="component" value="Unassembled WGS sequence"/>
</dbReference>
<dbReference type="GO" id="GO:0035485">
    <property type="term" value="F:adenine/guanine mispair binding"/>
    <property type="evidence" value="ECO:0007669"/>
    <property type="project" value="TreeGrafter"/>
</dbReference>
<dbReference type="InterPro" id="IPR044298">
    <property type="entry name" value="MIG/MutY"/>
</dbReference>
<dbReference type="GO" id="GO:0051539">
    <property type="term" value="F:4 iron, 4 sulfur cluster binding"/>
    <property type="evidence" value="ECO:0007669"/>
    <property type="project" value="UniProtKB-UniRule"/>
</dbReference>
<evidence type="ECO:0000256" key="6">
    <source>
        <dbReference type="ARBA" id="ARBA00022485"/>
    </source>
</evidence>
<dbReference type="SUPFAM" id="SSF55811">
    <property type="entry name" value="Nudix"/>
    <property type="match status" value="1"/>
</dbReference>
<dbReference type="GO" id="GO:0006298">
    <property type="term" value="P:mismatch repair"/>
    <property type="evidence" value="ECO:0007669"/>
    <property type="project" value="TreeGrafter"/>
</dbReference>
<keyword evidence="8 14" id="KW-0227">DNA damage</keyword>
<dbReference type="AlphaFoldDB" id="A0A178HPK5"/>
<dbReference type="GO" id="GO:0000701">
    <property type="term" value="F:purine-specific mismatch base pair DNA N-glycosylase activity"/>
    <property type="evidence" value="ECO:0007669"/>
    <property type="project" value="UniProtKB-EC"/>
</dbReference>
<comment type="caution">
    <text evidence="16">The sequence shown here is derived from an EMBL/GenBank/DDBJ whole genome shotgun (WGS) entry which is preliminary data.</text>
</comment>